<comment type="caution">
    <text evidence="2">The sequence shown here is derived from an EMBL/GenBank/DDBJ whole genome shotgun (WGS) entry which is preliminary data.</text>
</comment>
<evidence type="ECO:0000259" key="1">
    <source>
        <dbReference type="SMART" id="SM01126"/>
    </source>
</evidence>
<dbReference type="SMART" id="SM01126">
    <property type="entry name" value="DDE_Tnp_IS1595"/>
    <property type="match status" value="1"/>
</dbReference>
<dbReference type="EMBL" id="BMZH01000006">
    <property type="protein sequence ID" value="GHA94711.1"/>
    <property type="molecule type" value="Genomic_DNA"/>
</dbReference>
<reference evidence="2" key="1">
    <citation type="journal article" date="2014" name="Int. J. Syst. Evol. Microbiol.">
        <title>Complete genome sequence of Corynebacterium casei LMG S-19264T (=DSM 44701T), isolated from a smear-ripened cheese.</title>
        <authorList>
            <consortium name="US DOE Joint Genome Institute (JGI-PGF)"/>
            <person name="Walter F."/>
            <person name="Albersmeier A."/>
            <person name="Kalinowski J."/>
            <person name="Ruckert C."/>
        </authorList>
    </citation>
    <scope>NUCLEOTIDE SEQUENCE</scope>
    <source>
        <strain evidence="2">KCTC 32513</strain>
    </source>
</reference>
<proteinExistence type="predicted"/>
<keyword evidence="3" id="KW-1185">Reference proteome</keyword>
<dbReference type="AlphaFoldDB" id="A0A8J3CRF4"/>
<dbReference type="InterPro" id="IPR024445">
    <property type="entry name" value="Tnp_ISXO2-like"/>
</dbReference>
<gene>
    <name evidence="2" type="ORF">GCM10009069_17110</name>
</gene>
<reference evidence="2" key="2">
    <citation type="submission" date="2020-09" db="EMBL/GenBank/DDBJ databases">
        <authorList>
            <person name="Sun Q."/>
            <person name="Kim S."/>
        </authorList>
    </citation>
    <scope>NUCLEOTIDE SEQUENCE</scope>
    <source>
        <strain evidence="2">KCTC 32513</strain>
    </source>
</reference>
<dbReference type="InterPro" id="IPR024442">
    <property type="entry name" value="Transposase_Zn_ribbon"/>
</dbReference>
<sequence length="299" mass="34178">MGEAKAYEAFCQLRWPETGGEAVCPRCGCVESYKITTRRKFKCKGCHHQFSVTSGTILHSRKLDFTDLLAAICLFVTGAKGMSAVQFSRTMDVQYKTAWVLCHKLREALADETDHARLSGEVEIDGCYVGGKVRRANYKNDRLDKRLTGNRSPRRRVVIALRERGGRTLPFVRRSESEGVELARGLVETGSTIIADEARHWDALEWDFKSERINHSEAYSHEGVHTNFVESYFARLRKMVGGQHHFVSAKYLYQYAEHCAWIEDHRTTDIKELAFKLVDAAMAAPKSSKFRSYWQRAQN</sequence>
<evidence type="ECO:0000313" key="3">
    <source>
        <dbReference type="Proteomes" id="UP000634004"/>
    </source>
</evidence>
<feature type="domain" description="ISXO2-like transposase" evidence="1">
    <location>
        <begin position="117"/>
        <end position="264"/>
    </location>
</feature>
<name>A0A8J3CRF4_9PROT</name>
<dbReference type="Pfam" id="PF12760">
    <property type="entry name" value="Zn_ribbon_IS1595"/>
    <property type="match status" value="1"/>
</dbReference>
<accession>A0A8J3CRF4</accession>
<organism evidence="2 3">
    <name type="scientific">Algimonas arctica</name>
    <dbReference type="NCBI Taxonomy" id="1479486"/>
    <lineage>
        <taxon>Bacteria</taxon>
        <taxon>Pseudomonadati</taxon>
        <taxon>Pseudomonadota</taxon>
        <taxon>Alphaproteobacteria</taxon>
        <taxon>Maricaulales</taxon>
        <taxon>Robiginitomaculaceae</taxon>
        <taxon>Algimonas</taxon>
    </lineage>
</organism>
<protein>
    <submittedName>
        <fullName evidence="2">DDE transposase</fullName>
    </submittedName>
</protein>
<dbReference type="Pfam" id="PF12762">
    <property type="entry name" value="DDE_Tnp_IS1595"/>
    <property type="match status" value="1"/>
</dbReference>
<dbReference type="Proteomes" id="UP000634004">
    <property type="component" value="Unassembled WGS sequence"/>
</dbReference>
<dbReference type="NCBIfam" id="NF033547">
    <property type="entry name" value="transpos_IS1595"/>
    <property type="match status" value="1"/>
</dbReference>
<evidence type="ECO:0000313" key="2">
    <source>
        <dbReference type="EMBL" id="GHA94711.1"/>
    </source>
</evidence>